<dbReference type="EMBL" id="JAMZDX010000004">
    <property type="protein sequence ID" value="MCP2310901.1"/>
    <property type="molecule type" value="Genomic_DNA"/>
</dbReference>
<comment type="caution">
    <text evidence="2">The sequence shown here is derived from an EMBL/GenBank/DDBJ whole genome shotgun (WGS) entry which is preliminary data.</text>
</comment>
<evidence type="ECO:0000256" key="1">
    <source>
        <dbReference type="SAM" id="MobiDB-lite"/>
    </source>
</evidence>
<feature type="region of interest" description="Disordered" evidence="1">
    <location>
        <begin position="71"/>
        <end position="98"/>
    </location>
</feature>
<organism evidence="2 3">
    <name type="scientific">Kitasatospora paracochleata</name>
    <dbReference type="NCBI Taxonomy" id="58354"/>
    <lineage>
        <taxon>Bacteria</taxon>
        <taxon>Bacillati</taxon>
        <taxon>Actinomycetota</taxon>
        <taxon>Actinomycetes</taxon>
        <taxon>Kitasatosporales</taxon>
        <taxon>Streptomycetaceae</taxon>
        <taxon>Kitasatospora</taxon>
    </lineage>
</organism>
<protein>
    <submittedName>
        <fullName evidence="2">Uncharacterized protein</fullName>
    </submittedName>
</protein>
<evidence type="ECO:0000313" key="2">
    <source>
        <dbReference type="EMBL" id="MCP2310901.1"/>
    </source>
</evidence>
<dbReference type="Proteomes" id="UP001206483">
    <property type="component" value="Unassembled WGS sequence"/>
</dbReference>
<keyword evidence="3" id="KW-1185">Reference proteome</keyword>
<accession>A0ABT1J2E2</accession>
<reference evidence="2 3" key="1">
    <citation type="submission" date="2022-06" db="EMBL/GenBank/DDBJ databases">
        <title>Sequencing the genomes of 1000 actinobacteria strains.</title>
        <authorList>
            <person name="Klenk H.-P."/>
        </authorList>
    </citation>
    <scope>NUCLEOTIDE SEQUENCE [LARGE SCALE GENOMIC DNA]</scope>
    <source>
        <strain evidence="2 3">DSM 41656</strain>
    </source>
</reference>
<proteinExistence type="predicted"/>
<evidence type="ECO:0000313" key="3">
    <source>
        <dbReference type="Proteomes" id="UP001206483"/>
    </source>
</evidence>
<name>A0ABT1J2E2_9ACTN</name>
<dbReference type="RefSeq" id="WP_253799535.1">
    <property type="nucleotide sequence ID" value="NZ_BAAAUB010000047.1"/>
</dbReference>
<gene>
    <name evidence="2" type="ORF">FHR36_004064</name>
</gene>
<sequence length="159" mass="17508">MADRLFDSMDLRQAVEIDDLEPVELGEPELSAVLDGSNIVYTAAVPFTGSKELLLARPETQDGRTNLRSMGLTGSVQDGSVHLQSRPRDHATASSNDGETWLGLQLNNLRTVVRDLNRAVAERKRVRAHKAELDAADLAAAEEKVRAINEEFQARKKTT</sequence>